<comment type="caution">
    <text evidence="2">The sequence shown here is derived from an EMBL/GenBank/DDBJ whole genome shotgun (WGS) entry which is preliminary data.</text>
</comment>
<evidence type="ECO:0000256" key="1">
    <source>
        <dbReference type="SAM" id="SignalP"/>
    </source>
</evidence>
<proteinExistence type="predicted"/>
<dbReference type="OrthoDB" id="265402at2"/>
<dbReference type="AlphaFoldDB" id="A0A5C6CID7"/>
<evidence type="ECO:0008006" key="4">
    <source>
        <dbReference type="Google" id="ProtNLM"/>
    </source>
</evidence>
<name>A0A5C6CID7_9BACT</name>
<evidence type="ECO:0000313" key="3">
    <source>
        <dbReference type="Proteomes" id="UP000316304"/>
    </source>
</evidence>
<sequence length="188" mass="20156" precursor="true">MSRLLFCSMLLLALAASDTNAADATTQTGLKQGDPIGVFYVTKIAGAEDDGVDTEQEICYRCRYGSRPMVMVFARQTDGKVTELVKQLDSAVTENQDARLSAFVSLLGEDTGKLKTSAIELAKKTSAKQIPFVVAKESKTGPLNYRLAIDAPVTVVVANDSQVVSSRAFATDEIDLDAILADVKAMLN</sequence>
<evidence type="ECO:0000313" key="2">
    <source>
        <dbReference type="EMBL" id="TWU23855.1"/>
    </source>
</evidence>
<organism evidence="2 3">
    <name type="scientific">Novipirellula galeiformis</name>
    <dbReference type="NCBI Taxonomy" id="2528004"/>
    <lineage>
        <taxon>Bacteria</taxon>
        <taxon>Pseudomonadati</taxon>
        <taxon>Planctomycetota</taxon>
        <taxon>Planctomycetia</taxon>
        <taxon>Pirellulales</taxon>
        <taxon>Pirellulaceae</taxon>
        <taxon>Novipirellula</taxon>
    </lineage>
</organism>
<dbReference type="EMBL" id="SJPT01000003">
    <property type="protein sequence ID" value="TWU23855.1"/>
    <property type="molecule type" value="Genomic_DNA"/>
</dbReference>
<keyword evidence="3" id="KW-1185">Reference proteome</keyword>
<gene>
    <name evidence="2" type="ORF">Pla52o_17780</name>
</gene>
<dbReference type="RefSeq" id="WP_146594154.1">
    <property type="nucleotide sequence ID" value="NZ_SJPT01000003.1"/>
</dbReference>
<protein>
    <recommendedName>
        <fullName evidence="4">Thioredoxin domain-containing protein</fullName>
    </recommendedName>
</protein>
<feature type="signal peptide" evidence="1">
    <location>
        <begin position="1"/>
        <end position="21"/>
    </location>
</feature>
<dbReference type="Proteomes" id="UP000316304">
    <property type="component" value="Unassembled WGS sequence"/>
</dbReference>
<accession>A0A5C6CID7</accession>
<reference evidence="2 3" key="1">
    <citation type="submission" date="2019-02" db="EMBL/GenBank/DDBJ databases">
        <title>Deep-cultivation of Planctomycetes and their phenomic and genomic characterization uncovers novel biology.</title>
        <authorList>
            <person name="Wiegand S."/>
            <person name="Jogler M."/>
            <person name="Boedeker C."/>
            <person name="Pinto D."/>
            <person name="Vollmers J."/>
            <person name="Rivas-Marin E."/>
            <person name="Kohn T."/>
            <person name="Peeters S.H."/>
            <person name="Heuer A."/>
            <person name="Rast P."/>
            <person name="Oberbeckmann S."/>
            <person name="Bunk B."/>
            <person name="Jeske O."/>
            <person name="Meyerdierks A."/>
            <person name="Storesund J.E."/>
            <person name="Kallscheuer N."/>
            <person name="Luecker S."/>
            <person name="Lage O.M."/>
            <person name="Pohl T."/>
            <person name="Merkel B.J."/>
            <person name="Hornburger P."/>
            <person name="Mueller R.-W."/>
            <person name="Bruemmer F."/>
            <person name="Labrenz M."/>
            <person name="Spormann A.M."/>
            <person name="Op Den Camp H."/>
            <person name="Overmann J."/>
            <person name="Amann R."/>
            <person name="Jetten M.S.M."/>
            <person name="Mascher T."/>
            <person name="Medema M.H."/>
            <person name="Devos D.P."/>
            <person name="Kaster A.-K."/>
            <person name="Ovreas L."/>
            <person name="Rohde M."/>
            <person name="Galperin M.Y."/>
            <person name="Jogler C."/>
        </authorList>
    </citation>
    <scope>NUCLEOTIDE SEQUENCE [LARGE SCALE GENOMIC DNA]</scope>
    <source>
        <strain evidence="2 3">Pla52o</strain>
    </source>
</reference>
<keyword evidence="1" id="KW-0732">Signal</keyword>
<feature type="chain" id="PRO_5023017170" description="Thioredoxin domain-containing protein" evidence="1">
    <location>
        <begin position="22"/>
        <end position="188"/>
    </location>
</feature>